<evidence type="ECO:0000313" key="3">
    <source>
        <dbReference type="Proteomes" id="UP000631114"/>
    </source>
</evidence>
<dbReference type="InterPro" id="IPR032867">
    <property type="entry name" value="DYW_dom"/>
</dbReference>
<dbReference type="Proteomes" id="UP000631114">
    <property type="component" value="Unassembled WGS sequence"/>
</dbReference>
<reference evidence="2 3" key="1">
    <citation type="submission" date="2020-10" db="EMBL/GenBank/DDBJ databases">
        <title>The Coptis chinensis genome and diversification of protoberbering-type alkaloids.</title>
        <authorList>
            <person name="Wang B."/>
            <person name="Shu S."/>
            <person name="Song C."/>
            <person name="Liu Y."/>
        </authorList>
    </citation>
    <scope>NUCLEOTIDE SEQUENCE [LARGE SCALE GENOMIC DNA]</scope>
    <source>
        <strain evidence="2">HL-2020</strain>
        <tissue evidence="2">Leaf</tissue>
    </source>
</reference>
<sequence>MQDSLLELSPAILGTMSAFQDIWKNRYVERRCEDDTFGLAGFVPAINYVVHYVDEELKEDALYTRSEKLATAFGLINTPNCQRKHQSVVQKNLAHRS</sequence>
<keyword evidence="3" id="KW-1185">Reference proteome</keyword>
<evidence type="ECO:0000259" key="1">
    <source>
        <dbReference type="Pfam" id="PF14432"/>
    </source>
</evidence>
<name>A0A835LN41_9MAGN</name>
<evidence type="ECO:0000313" key="2">
    <source>
        <dbReference type="EMBL" id="KAF9598612.1"/>
    </source>
</evidence>
<comment type="caution">
    <text evidence="2">The sequence shown here is derived from an EMBL/GenBank/DDBJ whole genome shotgun (WGS) entry which is preliminary data.</text>
</comment>
<dbReference type="AlphaFoldDB" id="A0A835LN41"/>
<dbReference type="Pfam" id="PF14432">
    <property type="entry name" value="DYW_deaminase"/>
    <property type="match status" value="1"/>
</dbReference>
<proteinExistence type="predicted"/>
<accession>A0A835LN41</accession>
<organism evidence="2 3">
    <name type="scientific">Coptis chinensis</name>
    <dbReference type="NCBI Taxonomy" id="261450"/>
    <lineage>
        <taxon>Eukaryota</taxon>
        <taxon>Viridiplantae</taxon>
        <taxon>Streptophyta</taxon>
        <taxon>Embryophyta</taxon>
        <taxon>Tracheophyta</taxon>
        <taxon>Spermatophyta</taxon>
        <taxon>Magnoliopsida</taxon>
        <taxon>Ranunculales</taxon>
        <taxon>Ranunculaceae</taxon>
        <taxon>Coptidoideae</taxon>
        <taxon>Coptis</taxon>
    </lineage>
</organism>
<gene>
    <name evidence="2" type="ORF">IFM89_028281</name>
</gene>
<dbReference type="EMBL" id="JADFTS010000007">
    <property type="protein sequence ID" value="KAF9598612.1"/>
    <property type="molecule type" value="Genomic_DNA"/>
</dbReference>
<dbReference type="GO" id="GO:0008270">
    <property type="term" value="F:zinc ion binding"/>
    <property type="evidence" value="ECO:0007669"/>
    <property type="project" value="InterPro"/>
</dbReference>
<protein>
    <recommendedName>
        <fullName evidence="1">DYW domain-containing protein</fullName>
    </recommendedName>
</protein>
<dbReference type="OrthoDB" id="185373at2759"/>
<feature type="domain" description="DYW" evidence="1">
    <location>
        <begin position="41"/>
        <end position="81"/>
    </location>
</feature>